<comment type="similarity">
    <text evidence="1 4">Belongs to the universal ribosomal protein uL22 family.</text>
</comment>
<evidence type="ECO:0000256" key="5">
    <source>
        <dbReference type="SAM" id="MobiDB-lite"/>
    </source>
</evidence>
<dbReference type="InterPro" id="IPR047867">
    <property type="entry name" value="Ribosomal_uL22_bac/org-type"/>
</dbReference>
<dbReference type="GeneID" id="28730241"/>
<keyword evidence="7" id="KW-1185">Reference proteome</keyword>
<feature type="region of interest" description="Disordered" evidence="5">
    <location>
        <begin position="98"/>
        <end position="122"/>
    </location>
</feature>
<dbReference type="AlphaFoldDB" id="A0A0M8MM85"/>
<dbReference type="GO" id="GO:0003735">
    <property type="term" value="F:structural constituent of ribosome"/>
    <property type="evidence" value="ECO:0007669"/>
    <property type="project" value="InterPro"/>
</dbReference>
<feature type="compositionally biased region" description="Basic and acidic residues" evidence="5">
    <location>
        <begin position="98"/>
        <end position="111"/>
    </location>
</feature>
<dbReference type="InterPro" id="IPR036394">
    <property type="entry name" value="Ribosomal_uL22_sf"/>
</dbReference>
<evidence type="ECO:0000313" key="7">
    <source>
        <dbReference type="Proteomes" id="UP000037751"/>
    </source>
</evidence>
<dbReference type="VEuPathDB" id="FungiDB:Malapachy_3906"/>
<dbReference type="STRING" id="77020.A0A0M8MM85"/>
<dbReference type="SUPFAM" id="SSF54843">
    <property type="entry name" value="Ribosomal protein L22"/>
    <property type="match status" value="1"/>
</dbReference>
<keyword evidence="2 4" id="KW-0689">Ribosomal protein</keyword>
<dbReference type="OrthoDB" id="416470at2759"/>
<evidence type="ECO:0000313" key="6">
    <source>
        <dbReference type="EMBL" id="KOS14388.1"/>
    </source>
</evidence>
<dbReference type="Pfam" id="PF00237">
    <property type="entry name" value="Ribosomal_L22"/>
    <property type="match status" value="1"/>
</dbReference>
<dbReference type="PANTHER" id="PTHR13501:SF8">
    <property type="entry name" value="LARGE RIBOSOMAL SUBUNIT PROTEIN UL22M"/>
    <property type="match status" value="1"/>
</dbReference>
<accession>A0A0M8MM85</accession>
<reference evidence="6 7" key="1">
    <citation type="submission" date="2015-07" db="EMBL/GenBank/DDBJ databases">
        <title>Draft Genome Sequence of Malassezia furfur CBS1878 and Malassezia pachydermatis CBS1879.</title>
        <authorList>
            <person name="Triana S."/>
            <person name="Ohm R."/>
            <person name="Gonzalez A."/>
            <person name="DeCock H."/>
            <person name="Restrepo S."/>
            <person name="Celis A."/>
        </authorList>
    </citation>
    <scope>NUCLEOTIDE SEQUENCE [LARGE SCALE GENOMIC DNA]</scope>
    <source>
        <strain evidence="6 7">CBS 1879</strain>
    </source>
</reference>
<evidence type="ECO:0000256" key="3">
    <source>
        <dbReference type="ARBA" id="ARBA00023274"/>
    </source>
</evidence>
<dbReference type="GO" id="GO:0006412">
    <property type="term" value="P:translation"/>
    <property type="evidence" value="ECO:0007669"/>
    <property type="project" value="InterPro"/>
</dbReference>
<dbReference type="PANTHER" id="PTHR13501">
    <property type="entry name" value="CHLOROPLAST 50S RIBOSOMAL PROTEIN L22-RELATED"/>
    <property type="match status" value="1"/>
</dbReference>
<protein>
    <submittedName>
        <fullName evidence="6">50s ribosomal protein l22</fullName>
    </submittedName>
</protein>
<dbReference type="RefSeq" id="XP_017992020.1">
    <property type="nucleotide sequence ID" value="XM_018138365.1"/>
</dbReference>
<dbReference type="InterPro" id="IPR001063">
    <property type="entry name" value="Ribosomal_uL22"/>
</dbReference>
<comment type="caution">
    <text evidence="6">The sequence shown here is derived from an EMBL/GenBank/DDBJ whole genome shotgun (WGS) entry which is preliminary data.</text>
</comment>
<gene>
    <name evidence="6" type="ORF">Malapachy_3906</name>
</gene>
<evidence type="ECO:0000256" key="1">
    <source>
        <dbReference type="ARBA" id="ARBA00009451"/>
    </source>
</evidence>
<dbReference type="Gene3D" id="3.90.470.10">
    <property type="entry name" value="Ribosomal protein L22/L17"/>
    <property type="match status" value="1"/>
</dbReference>
<evidence type="ECO:0000256" key="4">
    <source>
        <dbReference type="RuleBase" id="RU004005"/>
    </source>
</evidence>
<dbReference type="GO" id="GO:0005762">
    <property type="term" value="C:mitochondrial large ribosomal subunit"/>
    <property type="evidence" value="ECO:0007669"/>
    <property type="project" value="TreeGrafter"/>
</dbReference>
<organism evidence="6 7">
    <name type="scientific">Malassezia pachydermatis</name>
    <dbReference type="NCBI Taxonomy" id="77020"/>
    <lineage>
        <taxon>Eukaryota</taxon>
        <taxon>Fungi</taxon>
        <taxon>Dikarya</taxon>
        <taxon>Basidiomycota</taxon>
        <taxon>Ustilaginomycotina</taxon>
        <taxon>Malasseziomycetes</taxon>
        <taxon>Malasseziales</taxon>
        <taxon>Malasseziaceae</taxon>
        <taxon>Malassezia</taxon>
    </lineage>
</organism>
<dbReference type="Proteomes" id="UP000037751">
    <property type="component" value="Unassembled WGS sequence"/>
</dbReference>
<sequence length="284" mass="32549">MLRALASSVARPVVRAWPSTVQARKFSMSRQTYSFWDTVLPLIQGNRRERQLQRKQGGLLPEDYERVQRDQRRDEMLAAQSSTGDMLVEDAMDAPEFRDEDIKRRASEEKRQRRLQRKRWGGTTELGGEEKAEHKYSTAVFRISPRKLNLLANQIIGKPIDFAIVQMQFSAKRAARRVKATLVMARDHAEAKGLDPSSLVVSEAWVTKGMFLPRLDIKGRARMGIMHHPKARLNVVLRPGKTWEQRDEARLEKARRQVRSLGSGGVVRGSPKIVNGFQRPGWAW</sequence>
<name>A0A0M8MM85_9BASI</name>
<proteinExistence type="inferred from homology"/>
<dbReference type="EMBL" id="LGAV01000004">
    <property type="protein sequence ID" value="KOS14388.1"/>
    <property type="molecule type" value="Genomic_DNA"/>
</dbReference>
<keyword evidence="3 4" id="KW-0687">Ribonucleoprotein</keyword>
<evidence type="ECO:0000256" key="2">
    <source>
        <dbReference type="ARBA" id="ARBA00022980"/>
    </source>
</evidence>